<dbReference type="AlphaFoldDB" id="A0A7C9HP60"/>
<feature type="chain" id="PRO_5029005051" evidence="1">
    <location>
        <begin position="28"/>
        <end position="232"/>
    </location>
</feature>
<evidence type="ECO:0000313" key="2">
    <source>
        <dbReference type="EMBL" id="MUV15610.1"/>
    </source>
</evidence>
<feature type="signal peptide" evidence="1">
    <location>
        <begin position="1"/>
        <end position="27"/>
    </location>
</feature>
<dbReference type="Pfam" id="PF11306">
    <property type="entry name" value="DUF3108"/>
    <property type="match status" value="1"/>
</dbReference>
<keyword evidence="1" id="KW-0732">Signal</keyword>
<evidence type="ECO:0000313" key="3">
    <source>
        <dbReference type="Proteomes" id="UP000479692"/>
    </source>
</evidence>
<dbReference type="RefSeq" id="WP_156643187.1">
    <property type="nucleotide sequence ID" value="NZ_WOXT01000005.1"/>
</dbReference>
<dbReference type="EMBL" id="WOXT01000005">
    <property type="protein sequence ID" value="MUV15610.1"/>
    <property type="molecule type" value="Genomic_DNA"/>
</dbReference>
<dbReference type="InterPro" id="IPR021457">
    <property type="entry name" value="DUF3108"/>
</dbReference>
<proteinExistence type="predicted"/>
<organism evidence="2 3">
    <name type="scientific">Noviluteimonas gilva</name>
    <dbReference type="NCBI Taxonomy" id="2682097"/>
    <lineage>
        <taxon>Bacteria</taxon>
        <taxon>Pseudomonadati</taxon>
        <taxon>Pseudomonadota</taxon>
        <taxon>Gammaproteobacteria</taxon>
        <taxon>Lysobacterales</taxon>
        <taxon>Lysobacteraceae</taxon>
        <taxon>Noviluteimonas</taxon>
    </lineage>
</organism>
<protein>
    <submittedName>
        <fullName evidence="2">DUF3108 domain-containing protein</fullName>
    </submittedName>
</protein>
<sequence>MRPTFHRFRNAFAATAFVALASLPALAAAPSLKPFDAEYVANYMGMEGDAHMQLAQTGAQWKYSLRIQSSLANVSQVTTFEENGGQWRPLTGSDNAAVLIKKSSKNAQYDWNKGVATWTGNVKPDRAGPVELKPGDLDAMLVNLAIARDVAAGKPLRYRMVDDGRAKDLVYTVAGKETITIGGKSHQATKVQRTDGNKQTVVWVVDGMPAPARILQRKDGSDEVDLQLKSMK</sequence>
<evidence type="ECO:0000256" key="1">
    <source>
        <dbReference type="SAM" id="SignalP"/>
    </source>
</evidence>
<comment type="caution">
    <text evidence="2">The sequence shown here is derived from an EMBL/GenBank/DDBJ whole genome shotgun (WGS) entry which is preliminary data.</text>
</comment>
<accession>A0A7C9HP60</accession>
<dbReference type="Proteomes" id="UP000479692">
    <property type="component" value="Unassembled WGS sequence"/>
</dbReference>
<reference evidence="2 3" key="1">
    <citation type="submission" date="2019-12" db="EMBL/GenBank/DDBJ databases">
        <authorList>
            <person name="Xu J."/>
        </authorList>
    </citation>
    <scope>NUCLEOTIDE SEQUENCE [LARGE SCALE GENOMIC DNA]</scope>
    <source>
        <strain evidence="2 3">HX-5-24</strain>
    </source>
</reference>
<name>A0A7C9HP60_9GAMM</name>
<keyword evidence="3" id="KW-1185">Reference proteome</keyword>
<gene>
    <name evidence="2" type="ORF">GN331_15505</name>
</gene>